<evidence type="ECO:0000256" key="4">
    <source>
        <dbReference type="ARBA" id="ARBA00023295"/>
    </source>
</evidence>
<evidence type="ECO:0000259" key="6">
    <source>
        <dbReference type="PROSITE" id="PS51175"/>
    </source>
</evidence>
<evidence type="ECO:0000313" key="8">
    <source>
        <dbReference type="EMBL" id="SHK69922.1"/>
    </source>
</evidence>
<dbReference type="InterPro" id="IPR016287">
    <property type="entry name" value="Beta_agarase"/>
</dbReference>
<dbReference type="CDD" id="cd04079">
    <property type="entry name" value="CBM6_agarase-like"/>
    <property type="match status" value="1"/>
</dbReference>
<dbReference type="Gene3D" id="2.60.120.260">
    <property type="entry name" value="Galactose-binding domain-like"/>
    <property type="match status" value="1"/>
</dbReference>
<evidence type="ECO:0000259" key="7">
    <source>
        <dbReference type="PROSITE" id="PS51762"/>
    </source>
</evidence>
<evidence type="ECO:0000256" key="3">
    <source>
        <dbReference type="ARBA" id="ARBA00022801"/>
    </source>
</evidence>
<comment type="similarity">
    <text evidence="1">Belongs to the glycosyl hydrolase 16 family.</text>
</comment>
<dbReference type="Proteomes" id="UP000184474">
    <property type="component" value="Unassembled WGS sequence"/>
</dbReference>
<feature type="signal peptide" evidence="5">
    <location>
        <begin position="1"/>
        <end position="19"/>
    </location>
</feature>
<dbReference type="Gene3D" id="2.60.120.200">
    <property type="match status" value="1"/>
</dbReference>
<dbReference type="SUPFAM" id="SSF49899">
    <property type="entry name" value="Concanavalin A-like lectins/glucanases"/>
    <property type="match status" value="1"/>
</dbReference>
<dbReference type="InterPro" id="IPR005084">
    <property type="entry name" value="CBM6"/>
</dbReference>
<dbReference type="GO" id="GO:0005975">
    <property type="term" value="P:carbohydrate metabolic process"/>
    <property type="evidence" value="ECO:0007669"/>
    <property type="project" value="InterPro"/>
</dbReference>
<keyword evidence="3" id="KW-0378">Hydrolase</keyword>
<dbReference type="CDD" id="cd02178">
    <property type="entry name" value="GH16_beta_agarase"/>
    <property type="match status" value="1"/>
</dbReference>
<feature type="domain" description="GH16" evidence="7">
    <location>
        <begin position="20"/>
        <end position="287"/>
    </location>
</feature>
<sequence length="520" mass="58343">MKRLITLTMVIALAIQLRAQEWAGIAVPAQAGSGKEWQLQSNISDDFNYTMSEGNRPARFNDKWYPTYHNNWSGPGKTQWNSAQAWANGDQLAIQAVRVPGTDQVYCGIITNKTRIKYPVYFEISAKIMNQKLANAFWLLSPDDTQEIDAMEGYGGGAGQEWFAHRMHVSHHVFIRNPFQDYQPKDEGSWVYNSQPWRAEYHRYGCYWRDPWHLEYYIDGQLVRTVSGQNIIDPNGYTNGTGLNKEMDIIIDCENQTDWRPDLTDAELASENIFWVDWMRVYKPVNSSGGSSGATLTMEAENFNNTGGSYNDASAGGPGFGVNVSGSIINYVNGGDYVEYPISIPEEGAYTLTYRYATPINNTSVDFSVAGIPFFTTTLANTGGWGNYQDQTASQTAYFTAGNHTIRLTAGSADWQWNMDRFTLSKPGSARQGHDLFNDKEEVAPLSVYPVPASQSVNVKGLTQDQYHVDIYDVRGSLEMSSEISRSDAYTLPVNHLQQGMYILRVHTGGESYSLKLLVR</sequence>
<evidence type="ECO:0000256" key="1">
    <source>
        <dbReference type="ARBA" id="ARBA00006865"/>
    </source>
</evidence>
<evidence type="ECO:0000256" key="5">
    <source>
        <dbReference type="SAM" id="SignalP"/>
    </source>
</evidence>
<gene>
    <name evidence="8" type="ORF">SAMN04488028_107171</name>
</gene>
<dbReference type="RefSeq" id="WP_139281065.1">
    <property type="nucleotide sequence ID" value="NZ_FRAA01000007.1"/>
</dbReference>
<dbReference type="SUPFAM" id="SSF49785">
    <property type="entry name" value="Galactose-binding domain-like"/>
    <property type="match status" value="1"/>
</dbReference>
<dbReference type="InterPro" id="IPR000757">
    <property type="entry name" value="Beta-glucanase-like"/>
</dbReference>
<proteinExistence type="inferred from homology"/>
<feature type="chain" id="PRO_5012522768" evidence="5">
    <location>
        <begin position="20"/>
        <end position="520"/>
    </location>
</feature>
<dbReference type="GO" id="GO:0030246">
    <property type="term" value="F:carbohydrate binding"/>
    <property type="evidence" value="ECO:0007669"/>
    <property type="project" value="InterPro"/>
</dbReference>
<organism evidence="8 9">
    <name type="scientific">Reichenbachiella agariperforans</name>
    <dbReference type="NCBI Taxonomy" id="156994"/>
    <lineage>
        <taxon>Bacteria</taxon>
        <taxon>Pseudomonadati</taxon>
        <taxon>Bacteroidota</taxon>
        <taxon>Cytophagia</taxon>
        <taxon>Cytophagales</taxon>
        <taxon>Reichenbachiellaceae</taxon>
        <taxon>Reichenbachiella</taxon>
    </lineage>
</organism>
<name>A0A1M6UL34_REIAG</name>
<keyword evidence="9" id="KW-1185">Reference proteome</keyword>
<dbReference type="STRING" id="156994.SAMN04488028_107171"/>
<dbReference type="AlphaFoldDB" id="A0A1M6UL34"/>
<dbReference type="Pfam" id="PF03422">
    <property type="entry name" value="CBM_6"/>
    <property type="match status" value="1"/>
</dbReference>
<dbReference type="SMART" id="SM00606">
    <property type="entry name" value="CBD_IV"/>
    <property type="match status" value="1"/>
</dbReference>
<dbReference type="NCBIfam" id="TIGR04183">
    <property type="entry name" value="Por_Secre_tail"/>
    <property type="match status" value="1"/>
</dbReference>
<dbReference type="InterPro" id="IPR013320">
    <property type="entry name" value="ConA-like_dom_sf"/>
</dbReference>
<keyword evidence="2 5" id="KW-0732">Signal</keyword>
<dbReference type="EMBL" id="FRAA01000007">
    <property type="protein sequence ID" value="SHK69922.1"/>
    <property type="molecule type" value="Genomic_DNA"/>
</dbReference>
<dbReference type="PROSITE" id="PS51762">
    <property type="entry name" value="GH16_2"/>
    <property type="match status" value="1"/>
</dbReference>
<dbReference type="GO" id="GO:0033916">
    <property type="term" value="F:beta-agarase activity"/>
    <property type="evidence" value="ECO:0007669"/>
    <property type="project" value="InterPro"/>
</dbReference>
<keyword evidence="4" id="KW-0326">Glycosidase</keyword>
<protein>
    <submittedName>
        <fullName evidence="8">Agarase</fullName>
    </submittedName>
</protein>
<evidence type="ECO:0000256" key="2">
    <source>
        <dbReference type="ARBA" id="ARBA00022729"/>
    </source>
</evidence>
<dbReference type="InterPro" id="IPR008979">
    <property type="entry name" value="Galactose-bd-like_sf"/>
</dbReference>
<dbReference type="InterPro" id="IPR026444">
    <property type="entry name" value="Secre_tail"/>
</dbReference>
<dbReference type="PROSITE" id="PS51175">
    <property type="entry name" value="CBM6"/>
    <property type="match status" value="1"/>
</dbReference>
<reference evidence="9" key="1">
    <citation type="submission" date="2016-11" db="EMBL/GenBank/DDBJ databases">
        <authorList>
            <person name="Varghese N."/>
            <person name="Submissions S."/>
        </authorList>
    </citation>
    <scope>NUCLEOTIDE SEQUENCE [LARGE SCALE GENOMIC DNA]</scope>
    <source>
        <strain evidence="9">DSM 26134</strain>
    </source>
</reference>
<feature type="domain" description="CBM6" evidence="6">
    <location>
        <begin position="296"/>
        <end position="425"/>
    </location>
</feature>
<dbReference type="InterPro" id="IPR006584">
    <property type="entry name" value="Cellulose-bd_IV"/>
</dbReference>
<accession>A0A1M6UL34</accession>
<evidence type="ECO:0000313" key="9">
    <source>
        <dbReference type="Proteomes" id="UP000184474"/>
    </source>
</evidence>
<dbReference type="Pfam" id="PF18962">
    <property type="entry name" value="Por_Secre_tail"/>
    <property type="match status" value="1"/>
</dbReference>